<evidence type="ECO:0000259" key="1">
    <source>
        <dbReference type="PROSITE" id="PS50943"/>
    </source>
</evidence>
<dbReference type="InterPro" id="IPR010982">
    <property type="entry name" value="Lambda_DNA-bd_dom_sf"/>
</dbReference>
<reference evidence="2 3" key="1">
    <citation type="submission" date="2018-02" db="EMBL/GenBank/DDBJ databases">
        <authorList>
            <person name="Machado R.A."/>
        </authorList>
    </citation>
    <scope>NUCLEOTIDE SEQUENCE [LARGE SCALE GENOMIC DNA]</scope>
    <source>
        <strain evidence="2 3">DSM 19724</strain>
    </source>
</reference>
<protein>
    <submittedName>
        <fullName evidence="2">Transcriptional regulator</fullName>
    </submittedName>
</protein>
<dbReference type="Gene3D" id="1.10.260.40">
    <property type="entry name" value="lambda repressor-like DNA-binding domains"/>
    <property type="match status" value="1"/>
</dbReference>
<dbReference type="Proteomes" id="UP000591844">
    <property type="component" value="Unassembled WGS sequence"/>
</dbReference>
<gene>
    <name evidence="2" type="ORF">C5469_18580</name>
</gene>
<keyword evidence="3" id="KW-1185">Reference proteome</keyword>
<accession>A0A7X5QGP2</accession>
<dbReference type="EMBL" id="PUJW01000024">
    <property type="protein sequence ID" value="NHB94026.1"/>
    <property type="molecule type" value="Genomic_DNA"/>
</dbReference>
<dbReference type="CDD" id="cd00093">
    <property type="entry name" value="HTH_XRE"/>
    <property type="match status" value="1"/>
</dbReference>
<dbReference type="RefSeq" id="WP_166309708.1">
    <property type="nucleotide sequence ID" value="NZ_CAWPIB010000024.1"/>
</dbReference>
<evidence type="ECO:0000313" key="3">
    <source>
        <dbReference type="Proteomes" id="UP000591844"/>
    </source>
</evidence>
<evidence type="ECO:0000313" key="2">
    <source>
        <dbReference type="EMBL" id="NHB94026.1"/>
    </source>
</evidence>
<dbReference type="SUPFAM" id="SSF47413">
    <property type="entry name" value="lambda repressor-like DNA-binding domains"/>
    <property type="match status" value="1"/>
</dbReference>
<dbReference type="PROSITE" id="PS50943">
    <property type="entry name" value="HTH_CROC1"/>
    <property type="match status" value="1"/>
</dbReference>
<dbReference type="AlphaFoldDB" id="A0A7X5QGP2"/>
<sequence>MYHYVESGLSNIWLENGFQQEITDGEVYISIDNLDELHRLISKVLVSLKRPLSAEEMRFLRIEMNMSQKLLSNLLGVDIQTIARWEKGQSSIPRVADVALRSLYAESIDEQNYIGEMLRKLSETSIQQQIEKLVFAEKGKMWQKLMM</sequence>
<comment type="caution">
    <text evidence="2">The sequence shown here is derived from an EMBL/GenBank/DDBJ whole genome shotgun (WGS) entry which is preliminary data.</text>
</comment>
<organism evidence="2 3">
    <name type="scientific">Photorhabdus cinerea</name>
    <dbReference type="NCBI Taxonomy" id="471575"/>
    <lineage>
        <taxon>Bacteria</taxon>
        <taxon>Pseudomonadati</taxon>
        <taxon>Pseudomonadota</taxon>
        <taxon>Gammaproteobacteria</taxon>
        <taxon>Enterobacterales</taxon>
        <taxon>Morganellaceae</taxon>
        <taxon>Photorhabdus</taxon>
    </lineage>
</organism>
<feature type="domain" description="HTH cro/C1-type" evidence="1">
    <location>
        <begin position="57"/>
        <end position="111"/>
    </location>
</feature>
<proteinExistence type="predicted"/>
<dbReference type="Pfam" id="PF01381">
    <property type="entry name" value="HTH_3"/>
    <property type="match status" value="1"/>
</dbReference>
<dbReference type="InterPro" id="IPR001387">
    <property type="entry name" value="Cro/C1-type_HTH"/>
</dbReference>
<name>A0A7X5QGP2_9GAMM</name>
<dbReference type="GO" id="GO:0003677">
    <property type="term" value="F:DNA binding"/>
    <property type="evidence" value="ECO:0007669"/>
    <property type="project" value="InterPro"/>
</dbReference>